<evidence type="ECO:0000259" key="4">
    <source>
        <dbReference type="Pfam" id="PF13193"/>
    </source>
</evidence>
<protein>
    <submittedName>
        <fullName evidence="6">Acyl-CoA synthetase</fullName>
    </submittedName>
</protein>
<dbReference type="Proteomes" id="UP000257123">
    <property type="component" value="Unassembled WGS sequence"/>
</dbReference>
<dbReference type="Gene3D" id="3.30.300.30">
    <property type="match status" value="1"/>
</dbReference>
<dbReference type="InterPro" id="IPR000873">
    <property type="entry name" value="AMP-dep_synth/lig_dom"/>
</dbReference>
<evidence type="ECO:0000256" key="2">
    <source>
        <dbReference type="ARBA" id="ARBA00022598"/>
    </source>
</evidence>
<evidence type="ECO:0000313" key="5">
    <source>
        <dbReference type="EMBL" id="RFA93951.1"/>
    </source>
</evidence>
<dbReference type="PANTHER" id="PTHR43201">
    <property type="entry name" value="ACYL-COA SYNTHETASE"/>
    <property type="match status" value="1"/>
</dbReference>
<evidence type="ECO:0000256" key="1">
    <source>
        <dbReference type="ARBA" id="ARBA00006432"/>
    </source>
</evidence>
<dbReference type="InterPro" id="IPR045851">
    <property type="entry name" value="AMP-bd_C_sf"/>
</dbReference>
<evidence type="ECO:0000313" key="6">
    <source>
        <dbReference type="EMBL" id="RFA96835.1"/>
    </source>
</evidence>
<dbReference type="EMBL" id="NMUF01000033">
    <property type="protein sequence ID" value="RFA96835.1"/>
    <property type="molecule type" value="Genomic_DNA"/>
</dbReference>
<dbReference type="Pfam" id="PF00501">
    <property type="entry name" value="AMP-binding"/>
    <property type="match status" value="1"/>
</dbReference>
<dbReference type="AlphaFoldDB" id="A0A371R0K7"/>
<keyword evidence="2" id="KW-0436">Ligase</keyword>
<dbReference type="InterPro" id="IPR042099">
    <property type="entry name" value="ANL_N_sf"/>
</dbReference>
<accession>A0A371R0K7</accession>
<name>A0A371R0K7_9CREN</name>
<sequence>MKFWSVTLSGKLAICEGESCLTYGELFEKATKWALNSRVVFAARNSLWSYAALMGLLHGGGEVALVDPLTVSEDLKMIIEDFSPDLIVGDEEFLQQNAEVLKNYKTLSVNSPPNGGGWTYDTTFVMYYAGIAGRTMQVLNKTSSLWINAHSLALAMGLEKADVVYVTAPITHVLGLVTSMAALAAGGMVRLMKKFSPNVVEELSKATVIVGAPAFYAEVLKIGVGKLGAKFAASGGAYLPPDLRARFEEVTGVRILQVYGLTEGLVLTFEPPSAYGKGSVGAPLPLVEIRLLEDGELAVKAPWVMRGYKDPEETKRAFIDGWLRTGDILEEREGLLYFKGVKKRMIKYKGYPIFPRDLEEILKRHPAVLEAKVVGEPHPEYGEVPVAYIKVKGEVSEENLLNFINSQVAFYKRLKKIYIERI</sequence>
<dbReference type="Pfam" id="PF13193">
    <property type="entry name" value="AMP-binding_C"/>
    <property type="match status" value="1"/>
</dbReference>
<dbReference type="GO" id="GO:0006631">
    <property type="term" value="P:fatty acid metabolic process"/>
    <property type="evidence" value="ECO:0007669"/>
    <property type="project" value="TreeGrafter"/>
</dbReference>
<dbReference type="EMBL" id="NMUE01000048">
    <property type="protein sequence ID" value="RFA93951.1"/>
    <property type="molecule type" value="Genomic_DNA"/>
</dbReference>
<proteinExistence type="inferred from homology"/>
<dbReference type="SUPFAM" id="SSF56801">
    <property type="entry name" value="Acetyl-CoA synthetase-like"/>
    <property type="match status" value="1"/>
</dbReference>
<dbReference type="InterPro" id="IPR025110">
    <property type="entry name" value="AMP-bd_C"/>
</dbReference>
<dbReference type="PANTHER" id="PTHR43201:SF5">
    <property type="entry name" value="MEDIUM-CHAIN ACYL-COA LIGASE ACSF2, MITOCHONDRIAL"/>
    <property type="match status" value="1"/>
</dbReference>
<comment type="caution">
    <text evidence="6">The sequence shown here is derived from an EMBL/GenBank/DDBJ whole genome shotgun (WGS) entry which is preliminary data.</text>
</comment>
<dbReference type="OrthoDB" id="193284at2157"/>
<gene>
    <name evidence="5" type="ORF">CGL51_11630</name>
    <name evidence="6" type="ORF">CGL52_10270</name>
</gene>
<dbReference type="GO" id="GO:0031956">
    <property type="term" value="F:medium-chain fatty acid-CoA ligase activity"/>
    <property type="evidence" value="ECO:0007669"/>
    <property type="project" value="TreeGrafter"/>
</dbReference>
<organism evidence="6 7">
    <name type="scientific">Pyrobaculum aerophilum</name>
    <dbReference type="NCBI Taxonomy" id="13773"/>
    <lineage>
        <taxon>Archaea</taxon>
        <taxon>Thermoproteota</taxon>
        <taxon>Thermoprotei</taxon>
        <taxon>Thermoproteales</taxon>
        <taxon>Thermoproteaceae</taxon>
        <taxon>Pyrobaculum</taxon>
    </lineage>
</organism>
<feature type="domain" description="AMP-binding enzyme C-terminal" evidence="4">
    <location>
        <begin position="358"/>
        <end position="419"/>
    </location>
</feature>
<reference evidence="7 8" key="1">
    <citation type="submission" date="2017-07" db="EMBL/GenBank/DDBJ databases">
        <title>Draft genome sequence of aerobic hyperthermophilic archaea, Pyrobaculum aerophilum YKB31 and YKB32.</title>
        <authorList>
            <person name="Mochizuki T."/>
            <person name="Berliner A.J."/>
            <person name="Yoshida-Takashima Y."/>
            <person name="Takaki Y."/>
            <person name="Nunoura T."/>
            <person name="Takai K."/>
        </authorList>
    </citation>
    <scope>NUCLEOTIDE SEQUENCE [LARGE SCALE GENOMIC DNA]</scope>
    <source>
        <strain evidence="5 8">YKB31</strain>
        <strain evidence="6 7">YKB32</strain>
    </source>
</reference>
<evidence type="ECO:0000313" key="8">
    <source>
        <dbReference type="Proteomes" id="UP000257123"/>
    </source>
</evidence>
<dbReference type="Gene3D" id="3.40.50.12780">
    <property type="entry name" value="N-terminal domain of ligase-like"/>
    <property type="match status" value="1"/>
</dbReference>
<feature type="domain" description="AMP-dependent synthetase/ligase" evidence="3">
    <location>
        <begin position="17"/>
        <end position="308"/>
    </location>
</feature>
<dbReference type="Proteomes" id="UP000256877">
    <property type="component" value="Unassembled WGS sequence"/>
</dbReference>
<dbReference type="RefSeq" id="WP_116421831.1">
    <property type="nucleotide sequence ID" value="NZ_NMUE01000048.1"/>
</dbReference>
<comment type="similarity">
    <text evidence="1">Belongs to the ATP-dependent AMP-binding enzyme family.</text>
</comment>
<evidence type="ECO:0000259" key="3">
    <source>
        <dbReference type="Pfam" id="PF00501"/>
    </source>
</evidence>
<evidence type="ECO:0000313" key="7">
    <source>
        <dbReference type="Proteomes" id="UP000256877"/>
    </source>
</evidence>